<dbReference type="EMBL" id="JASAOG010000174">
    <property type="protein sequence ID" value="KAK0045912.1"/>
    <property type="molecule type" value="Genomic_DNA"/>
</dbReference>
<dbReference type="InterPro" id="IPR036063">
    <property type="entry name" value="Smr_dom_sf"/>
</dbReference>
<protein>
    <submittedName>
        <fullName evidence="3">Bromodomain-containing protein</fullName>
    </submittedName>
</protein>
<feature type="domain" description="Smr" evidence="2">
    <location>
        <begin position="126"/>
        <end position="209"/>
    </location>
</feature>
<proteinExistence type="predicted"/>
<feature type="transmembrane region" description="Helical" evidence="1">
    <location>
        <begin position="6"/>
        <end position="29"/>
    </location>
</feature>
<dbReference type="Gene3D" id="3.30.1370.110">
    <property type="match status" value="1"/>
</dbReference>
<evidence type="ECO:0000256" key="1">
    <source>
        <dbReference type="SAM" id="Phobius"/>
    </source>
</evidence>
<evidence type="ECO:0000313" key="3">
    <source>
        <dbReference type="EMBL" id="KAK0045912.1"/>
    </source>
</evidence>
<dbReference type="InterPro" id="IPR002625">
    <property type="entry name" value="Smr_dom"/>
</dbReference>
<dbReference type="SMART" id="SM00463">
    <property type="entry name" value="SMR"/>
    <property type="match status" value="1"/>
</dbReference>
<keyword evidence="1" id="KW-1133">Transmembrane helix</keyword>
<dbReference type="Proteomes" id="UP001233172">
    <property type="component" value="Unassembled WGS sequence"/>
</dbReference>
<name>A0AAD8B0Q4_BIOPF</name>
<reference evidence="3" key="2">
    <citation type="submission" date="2023-04" db="EMBL/GenBank/DDBJ databases">
        <authorList>
            <person name="Bu L."/>
            <person name="Lu L."/>
            <person name="Laidemitt M.R."/>
            <person name="Zhang S.M."/>
            <person name="Mutuku M."/>
            <person name="Mkoji G."/>
            <person name="Steinauer M."/>
            <person name="Loker E.S."/>
        </authorList>
    </citation>
    <scope>NUCLEOTIDE SEQUENCE</scope>
    <source>
        <strain evidence="3">KasaAsao</strain>
        <tissue evidence="3">Whole Snail</tissue>
    </source>
</reference>
<reference evidence="3" key="1">
    <citation type="journal article" date="2023" name="PLoS Negl. Trop. Dis.">
        <title>A genome sequence for Biomphalaria pfeifferi, the major vector snail for the human-infecting parasite Schistosoma mansoni.</title>
        <authorList>
            <person name="Bu L."/>
            <person name="Lu L."/>
            <person name="Laidemitt M.R."/>
            <person name="Zhang S.M."/>
            <person name="Mutuku M."/>
            <person name="Mkoji G."/>
            <person name="Steinauer M."/>
            <person name="Loker E.S."/>
        </authorList>
    </citation>
    <scope>NUCLEOTIDE SEQUENCE</scope>
    <source>
        <strain evidence="3">KasaAsao</strain>
    </source>
</reference>
<comment type="caution">
    <text evidence="3">The sequence shown here is derived from an EMBL/GenBank/DDBJ whole genome shotgun (WGS) entry which is preliminary data.</text>
</comment>
<dbReference type="GO" id="GO:0005634">
    <property type="term" value="C:nucleus"/>
    <property type="evidence" value="ECO:0007669"/>
    <property type="project" value="TreeGrafter"/>
</dbReference>
<dbReference type="PANTHER" id="PTHR46535">
    <property type="entry name" value="NEDD4-BINDING PROTEIN 2"/>
    <property type="match status" value="1"/>
</dbReference>
<dbReference type="Pfam" id="PF01713">
    <property type="entry name" value="Smr"/>
    <property type="match status" value="1"/>
</dbReference>
<organism evidence="3 4">
    <name type="scientific">Biomphalaria pfeifferi</name>
    <name type="common">Bloodfluke planorb</name>
    <name type="synonym">Freshwater snail</name>
    <dbReference type="NCBI Taxonomy" id="112525"/>
    <lineage>
        <taxon>Eukaryota</taxon>
        <taxon>Metazoa</taxon>
        <taxon>Spiralia</taxon>
        <taxon>Lophotrochozoa</taxon>
        <taxon>Mollusca</taxon>
        <taxon>Gastropoda</taxon>
        <taxon>Heterobranchia</taxon>
        <taxon>Euthyneura</taxon>
        <taxon>Panpulmonata</taxon>
        <taxon>Hygrophila</taxon>
        <taxon>Lymnaeoidea</taxon>
        <taxon>Planorbidae</taxon>
        <taxon>Biomphalaria</taxon>
    </lineage>
</organism>
<dbReference type="SUPFAM" id="SSF160443">
    <property type="entry name" value="SMR domain-like"/>
    <property type="match status" value="1"/>
</dbReference>
<dbReference type="PROSITE" id="PS50828">
    <property type="entry name" value="SMR"/>
    <property type="match status" value="1"/>
</dbReference>
<keyword evidence="4" id="KW-1185">Reference proteome</keyword>
<keyword evidence="1" id="KW-0472">Membrane</keyword>
<dbReference type="AlphaFoldDB" id="A0AAD8B0Q4"/>
<dbReference type="InterPro" id="IPR052772">
    <property type="entry name" value="Endo/PolyKinase_Domain-Protein"/>
</dbReference>
<gene>
    <name evidence="3" type="ORF">Bpfe_024744</name>
</gene>
<sequence length="216" mass="25184">MEDLDLTILLASLGAALFIILLLTLCLLIKYKKIKASNFLEKIHYFKQDSEDVENQILPNHPIPATPPMRPRIERQRIERISAANLLWNQNTATRPSVDWDQFHDVTFPQISTRRFGRERDPDKTIDLHRYTVREAIFLVMDYLRLKQNDYKNSCYNEKHRYINIVTGRGLHSKDGIPRIKLAVNQYLEDKGYNFLWVNAGGMVIVDLASTTRAQI</sequence>
<dbReference type="PANTHER" id="PTHR46535:SF1">
    <property type="entry name" value="NEDD4-BINDING PROTEIN 2"/>
    <property type="match status" value="1"/>
</dbReference>
<accession>A0AAD8B0Q4</accession>
<evidence type="ECO:0000313" key="4">
    <source>
        <dbReference type="Proteomes" id="UP001233172"/>
    </source>
</evidence>
<keyword evidence="1" id="KW-0812">Transmembrane</keyword>
<dbReference type="GO" id="GO:0004519">
    <property type="term" value="F:endonuclease activity"/>
    <property type="evidence" value="ECO:0007669"/>
    <property type="project" value="TreeGrafter"/>
</dbReference>
<evidence type="ECO:0000259" key="2">
    <source>
        <dbReference type="PROSITE" id="PS50828"/>
    </source>
</evidence>